<sequence length="188" mass="20254">MLGDLQVGGPLLAVRFTELEENGWVLIVRATAKLLKLVGRPSAGDGERGSTLLGQWYATALFWRPRVVPLVNESTLLPVLMPLAPAATLPVRVADEVATVLRAHRAPQAFVDAEVGRMRDCRLGVTVNRSVVGVMVEFARLAEIYRAEPHPDLLGLALRLATTPCSPLYGRNISPDRELAAVLSAATA</sequence>
<dbReference type="EMBL" id="JBHTAC010000047">
    <property type="protein sequence ID" value="MFC7246948.1"/>
    <property type="molecule type" value="Genomic_DNA"/>
</dbReference>
<organism evidence="2 3">
    <name type="scientific">Catellatospora aurea</name>
    <dbReference type="NCBI Taxonomy" id="1337874"/>
    <lineage>
        <taxon>Bacteria</taxon>
        <taxon>Bacillati</taxon>
        <taxon>Actinomycetota</taxon>
        <taxon>Actinomycetes</taxon>
        <taxon>Micromonosporales</taxon>
        <taxon>Micromonosporaceae</taxon>
        <taxon>Catellatospora</taxon>
    </lineage>
</organism>
<dbReference type="RefSeq" id="WP_376809726.1">
    <property type="nucleotide sequence ID" value="NZ_JBHTAC010000047.1"/>
</dbReference>
<comment type="caution">
    <text evidence="2">The sequence shown here is derived from an EMBL/GenBank/DDBJ whole genome shotgun (WGS) entry which is preliminary data.</text>
</comment>
<evidence type="ECO:0000313" key="2">
    <source>
        <dbReference type="EMBL" id="MFC7246948.1"/>
    </source>
</evidence>
<accession>A0ABW2H4W1</accession>
<gene>
    <name evidence="2" type="ORF">ACFQO7_31100</name>
</gene>
<keyword evidence="3" id="KW-1185">Reference proteome</keyword>
<dbReference type="Proteomes" id="UP001596392">
    <property type="component" value="Unassembled WGS sequence"/>
</dbReference>
<reference evidence="3" key="1">
    <citation type="journal article" date="2019" name="Int. J. Syst. Evol. Microbiol.">
        <title>The Global Catalogue of Microorganisms (GCM) 10K type strain sequencing project: providing services to taxonomists for standard genome sequencing and annotation.</title>
        <authorList>
            <consortium name="The Broad Institute Genomics Platform"/>
            <consortium name="The Broad Institute Genome Sequencing Center for Infectious Disease"/>
            <person name="Wu L."/>
            <person name="Ma J."/>
        </authorList>
    </citation>
    <scope>NUCLEOTIDE SEQUENCE [LARGE SCALE GENOMIC DNA]</scope>
    <source>
        <strain evidence="3">CGMCC 1.9106</strain>
    </source>
</reference>
<proteinExistence type="predicted"/>
<dbReference type="Pfam" id="PF22016">
    <property type="entry name" value="DUF6933"/>
    <property type="match status" value="1"/>
</dbReference>
<evidence type="ECO:0000313" key="3">
    <source>
        <dbReference type="Proteomes" id="UP001596392"/>
    </source>
</evidence>
<protein>
    <submittedName>
        <fullName evidence="2">DUF6933 domain-containing protein</fullName>
    </submittedName>
</protein>
<name>A0ABW2H4W1_9ACTN</name>
<dbReference type="InterPro" id="IPR053864">
    <property type="entry name" value="DUF6933"/>
</dbReference>
<feature type="domain" description="DUF6933" evidence="1">
    <location>
        <begin position="27"/>
        <end position="178"/>
    </location>
</feature>
<evidence type="ECO:0000259" key="1">
    <source>
        <dbReference type="Pfam" id="PF22016"/>
    </source>
</evidence>